<dbReference type="SUPFAM" id="SSF47598">
    <property type="entry name" value="Ribbon-helix-helix"/>
    <property type="match status" value="1"/>
</dbReference>
<dbReference type="PANTHER" id="PTHR35401">
    <property type="entry name" value="COPG FAMILY HELIX-TURN-HELIX PROTEIN-RELATED-RELATED"/>
    <property type="match status" value="1"/>
</dbReference>
<protein>
    <recommendedName>
        <fullName evidence="9">DUF1778 domain-containing protein</fullName>
    </recommendedName>
</protein>
<dbReference type="OrthoDB" id="559702at2"/>
<dbReference type="PANTHER" id="PTHR35401:SF1">
    <property type="entry name" value="CYTOPLASMIC PROTEIN"/>
    <property type="match status" value="1"/>
</dbReference>
<keyword evidence="1" id="KW-0678">Repressor</keyword>
<dbReference type="RefSeq" id="WP_068260152.1">
    <property type="nucleotide sequence ID" value="NZ_LWSK01000014.1"/>
</dbReference>
<evidence type="ECO:0000313" key="8">
    <source>
        <dbReference type="Proteomes" id="UP000322699"/>
    </source>
</evidence>
<comment type="caution">
    <text evidence="7">The sequence shown here is derived from an EMBL/GenBank/DDBJ whole genome shotgun (WGS) entry which is preliminary data.</text>
</comment>
<evidence type="ECO:0000256" key="4">
    <source>
        <dbReference type="ARBA" id="ARBA00023125"/>
    </source>
</evidence>
<dbReference type="Gene3D" id="1.20.5.780">
    <property type="entry name" value="Single helix bin"/>
    <property type="match status" value="1"/>
</dbReference>
<gene>
    <name evidence="7" type="ORF">LF1_04480</name>
</gene>
<accession>A0A5B1CA09</accession>
<evidence type="ECO:0000256" key="3">
    <source>
        <dbReference type="ARBA" id="ARBA00023015"/>
    </source>
</evidence>
<keyword evidence="2" id="KW-1277">Toxin-antitoxin system</keyword>
<name>A0A5B1CA09_9BACT</name>
<keyword evidence="5" id="KW-0804">Transcription</keyword>
<organism evidence="7 8">
    <name type="scientific">Rubripirellula obstinata</name>
    <dbReference type="NCBI Taxonomy" id="406547"/>
    <lineage>
        <taxon>Bacteria</taxon>
        <taxon>Pseudomonadati</taxon>
        <taxon>Planctomycetota</taxon>
        <taxon>Planctomycetia</taxon>
        <taxon>Pirellulales</taxon>
        <taxon>Pirellulaceae</taxon>
        <taxon>Rubripirellula</taxon>
    </lineage>
</organism>
<dbReference type="InterPro" id="IPR010985">
    <property type="entry name" value="Ribbon_hlx_hlx"/>
</dbReference>
<dbReference type="GO" id="GO:0006355">
    <property type="term" value="P:regulation of DNA-templated transcription"/>
    <property type="evidence" value="ECO:0007669"/>
    <property type="project" value="InterPro"/>
</dbReference>
<keyword evidence="3" id="KW-0805">Transcription regulation</keyword>
<proteinExistence type="inferred from homology"/>
<keyword evidence="8" id="KW-1185">Reference proteome</keyword>
<evidence type="ECO:0008006" key="9">
    <source>
        <dbReference type="Google" id="ProtNLM"/>
    </source>
</evidence>
<dbReference type="EMBL" id="VRLW01000001">
    <property type="protein sequence ID" value="KAA1257957.1"/>
    <property type="molecule type" value="Genomic_DNA"/>
</dbReference>
<evidence type="ECO:0000256" key="6">
    <source>
        <dbReference type="ARBA" id="ARBA00049988"/>
    </source>
</evidence>
<keyword evidence="4" id="KW-0238">DNA-binding</keyword>
<evidence type="ECO:0000256" key="5">
    <source>
        <dbReference type="ARBA" id="ARBA00023163"/>
    </source>
</evidence>
<dbReference type="InterPro" id="IPR014795">
    <property type="entry name" value="TacA_1-like"/>
</dbReference>
<dbReference type="Pfam" id="PF08681">
    <property type="entry name" value="TacA1"/>
    <property type="match status" value="1"/>
</dbReference>
<comment type="similarity">
    <text evidence="6">Belongs to the TacA antitoxin family.</text>
</comment>
<evidence type="ECO:0000313" key="7">
    <source>
        <dbReference type="EMBL" id="KAA1257957.1"/>
    </source>
</evidence>
<sequence length="93" mass="10276">MSSVSDSKPTRLNIRVSEHQKDVISRAAIATGATVSSFVLEKAYAEAQAILADQSQFGLDEKQWKKLCKALDAPPRKIPEMRKLLLESGVFDD</sequence>
<evidence type="ECO:0000256" key="2">
    <source>
        <dbReference type="ARBA" id="ARBA00022649"/>
    </source>
</evidence>
<dbReference type="Proteomes" id="UP000322699">
    <property type="component" value="Unassembled WGS sequence"/>
</dbReference>
<reference evidence="7 8" key="1">
    <citation type="submission" date="2019-08" db="EMBL/GenBank/DDBJ databases">
        <title>Deep-cultivation of Planctomycetes and their phenomic and genomic characterization uncovers novel biology.</title>
        <authorList>
            <person name="Wiegand S."/>
            <person name="Jogler M."/>
            <person name="Boedeker C."/>
            <person name="Pinto D."/>
            <person name="Vollmers J."/>
            <person name="Rivas-Marin E."/>
            <person name="Kohn T."/>
            <person name="Peeters S.H."/>
            <person name="Heuer A."/>
            <person name="Rast P."/>
            <person name="Oberbeckmann S."/>
            <person name="Bunk B."/>
            <person name="Jeske O."/>
            <person name="Meyerdierks A."/>
            <person name="Storesund J.E."/>
            <person name="Kallscheuer N."/>
            <person name="Luecker S."/>
            <person name="Lage O.M."/>
            <person name="Pohl T."/>
            <person name="Merkel B.J."/>
            <person name="Hornburger P."/>
            <person name="Mueller R.-W."/>
            <person name="Bruemmer F."/>
            <person name="Labrenz M."/>
            <person name="Spormann A.M."/>
            <person name="Op Den Camp H."/>
            <person name="Overmann J."/>
            <person name="Amann R."/>
            <person name="Jetten M.S.M."/>
            <person name="Mascher T."/>
            <person name="Medema M.H."/>
            <person name="Devos D.P."/>
            <person name="Kaster A.-K."/>
            <person name="Ovreas L."/>
            <person name="Rohde M."/>
            <person name="Galperin M.Y."/>
            <person name="Jogler C."/>
        </authorList>
    </citation>
    <scope>NUCLEOTIDE SEQUENCE [LARGE SCALE GENOMIC DNA]</scope>
    <source>
        <strain evidence="7 8">LF1</strain>
    </source>
</reference>
<dbReference type="AlphaFoldDB" id="A0A5B1CA09"/>
<evidence type="ECO:0000256" key="1">
    <source>
        <dbReference type="ARBA" id="ARBA00022491"/>
    </source>
</evidence>
<dbReference type="GO" id="GO:0003677">
    <property type="term" value="F:DNA binding"/>
    <property type="evidence" value="ECO:0007669"/>
    <property type="project" value="UniProtKB-KW"/>
</dbReference>